<keyword evidence="3 10" id="KW-0732">Signal</keyword>
<dbReference type="GO" id="GO:0071944">
    <property type="term" value="C:cell periphery"/>
    <property type="evidence" value="ECO:0007669"/>
    <property type="project" value="UniProtKB-ARBA"/>
</dbReference>
<evidence type="ECO:0000256" key="10">
    <source>
        <dbReference type="SAM" id="SignalP"/>
    </source>
</evidence>
<dbReference type="EMBL" id="HE806320">
    <property type="protein sequence ID" value="CCH61319.1"/>
    <property type="molecule type" value="Genomic_DNA"/>
</dbReference>
<feature type="active site" evidence="6">
    <location>
        <position position="469"/>
    </location>
</feature>
<feature type="active site" evidence="6">
    <location>
        <position position="118"/>
    </location>
</feature>
<dbReference type="Proteomes" id="UP000002866">
    <property type="component" value="Chromosome 5"/>
</dbReference>
<evidence type="ECO:0000256" key="8">
    <source>
        <dbReference type="RuleBase" id="RU000454"/>
    </source>
</evidence>
<dbReference type="InterPro" id="IPR021109">
    <property type="entry name" value="Peptidase_aspartic_dom_sf"/>
</dbReference>
<dbReference type="PANTHER" id="PTHR47966">
    <property type="entry name" value="BETA-SITE APP-CLEAVING ENZYME, ISOFORM A-RELATED"/>
    <property type="match status" value="1"/>
</dbReference>
<dbReference type="SUPFAM" id="SSF50630">
    <property type="entry name" value="Acid proteases"/>
    <property type="match status" value="2"/>
</dbReference>
<feature type="signal peptide" evidence="10">
    <location>
        <begin position="1"/>
        <end position="19"/>
    </location>
</feature>
<evidence type="ECO:0000313" key="13">
    <source>
        <dbReference type="Proteomes" id="UP000002866"/>
    </source>
</evidence>
<reference evidence="12 13" key="1">
    <citation type="journal article" date="2011" name="Proc. Natl. Acad. Sci. U.S.A.">
        <title>Evolutionary erosion of yeast sex chromosomes by mating-type switching accidents.</title>
        <authorList>
            <person name="Gordon J.L."/>
            <person name="Armisen D."/>
            <person name="Proux-Wera E."/>
            <person name="Oheigeartaigh S.S."/>
            <person name="Byrne K.P."/>
            <person name="Wolfe K.H."/>
        </authorList>
    </citation>
    <scope>NUCLEOTIDE SEQUENCE [LARGE SCALE GENOMIC DNA]</scope>
    <source>
        <strain evidence="13">ATCC 34711 / CBS 6284 / DSM 70876 / NBRC 10599 / NRRL Y-10934 / UCD 77-7</strain>
    </source>
</reference>
<dbReference type="InterPro" id="IPR033876">
    <property type="entry name" value="SAP-like"/>
</dbReference>
<evidence type="ECO:0000259" key="11">
    <source>
        <dbReference type="PROSITE" id="PS51767"/>
    </source>
</evidence>
<dbReference type="InParanoid" id="I2H4L7"/>
<dbReference type="PROSITE" id="PS00141">
    <property type="entry name" value="ASP_PROTEASE"/>
    <property type="match status" value="2"/>
</dbReference>
<feature type="region of interest" description="Disordered" evidence="9">
    <location>
        <begin position="158"/>
        <end position="204"/>
    </location>
</feature>
<dbReference type="GO" id="GO:0000324">
    <property type="term" value="C:fungal-type vacuole"/>
    <property type="evidence" value="ECO:0007669"/>
    <property type="project" value="TreeGrafter"/>
</dbReference>
<feature type="chain" id="PRO_5003659697" description="Peptidase A1 domain-containing protein" evidence="10">
    <location>
        <begin position="20"/>
        <end position="689"/>
    </location>
</feature>
<sequence length="689" mass="75914">MKDNIFLLIILALSNITRADPILLPEKTENSKNIVGKDKFLKLEFQKFYADSVNDIPPRDYSFNKRDSVLDLKNSKPYIKLIKRHDGYEKIQIINQQSFYSVNLQIGTPAQSITVLVDTGSSDLWVTGSNNPYCKGNSGKAMENIGFFPPSKYDSEFTSNLDSSSEEDLEISSGTNSLEINSSDDDNTEDSSFNDYYSDDEPSSSSNLVRWLERLKFWKIHTDKNRAKKKIDNKNNFPQMKITQPELGKAEWDPFSWESTTTDTSSGLGFATRSSSSSRATINCDAYGTFDIENSSTYQSNQTGFAIRYADTSFASGDWGRDVLTFSDGLNVTGLSFAVANQTNSTVGVLGIGLPQLEVTYAGVYQTTKPYTYDNFPLVLKNSGAIHKSAYSLYLNKQSAKNGNVLFGAIDHSQYQGDTLYTIPLVNSDTSSGYSKPIEFDVTLQGLGVSDNRNGNFTVTTTQIVALLDSGTTLTYFPKDMLNLLAKRINASYSEALGYYVMNCPDSRDNTQLVFDFGGFHIKTNLTNFVLSSASGKCVLGLLPYNGNSAILGDIFLTHAYVVYNLDDLEISMAQANFNNGNDEDIEVISSTIPNAVKAPGYSYTYSVSKSIVPGGDIFVPTTYSINPITTSSGRGDKLTSTHKDIIVSTSQMSNRTASKIKHANNAAGLRNSDGFWTVLFTFICTLII</sequence>
<evidence type="ECO:0000313" key="12">
    <source>
        <dbReference type="EMBL" id="CCH61319.1"/>
    </source>
</evidence>
<dbReference type="OrthoDB" id="771136at2759"/>
<dbReference type="RefSeq" id="XP_004180838.1">
    <property type="nucleotide sequence ID" value="XM_004180790.1"/>
</dbReference>
<dbReference type="GO" id="GO:0004190">
    <property type="term" value="F:aspartic-type endopeptidase activity"/>
    <property type="evidence" value="ECO:0007669"/>
    <property type="project" value="UniProtKB-KW"/>
</dbReference>
<dbReference type="InterPro" id="IPR033121">
    <property type="entry name" value="PEPTIDASE_A1"/>
</dbReference>
<evidence type="ECO:0000256" key="2">
    <source>
        <dbReference type="ARBA" id="ARBA00022670"/>
    </source>
</evidence>
<keyword evidence="13" id="KW-1185">Reference proteome</keyword>
<organism evidence="12 13">
    <name type="scientific">Henningerozyma blattae (strain ATCC 34711 / CBS 6284 / DSM 70876 / NBRC 10599 / NRRL Y-10934 / UCD 77-7)</name>
    <name type="common">Yeast</name>
    <name type="synonym">Tetrapisispora blattae</name>
    <dbReference type="NCBI Taxonomy" id="1071380"/>
    <lineage>
        <taxon>Eukaryota</taxon>
        <taxon>Fungi</taxon>
        <taxon>Dikarya</taxon>
        <taxon>Ascomycota</taxon>
        <taxon>Saccharomycotina</taxon>
        <taxon>Saccharomycetes</taxon>
        <taxon>Saccharomycetales</taxon>
        <taxon>Saccharomycetaceae</taxon>
        <taxon>Henningerozyma</taxon>
    </lineage>
</organism>
<dbReference type="MEROPS" id="A01.030"/>
<feature type="domain" description="Peptidase A1" evidence="11">
    <location>
        <begin position="100"/>
        <end position="574"/>
    </location>
</feature>
<dbReference type="InterPro" id="IPR001461">
    <property type="entry name" value="Aspartic_peptidase_A1"/>
</dbReference>
<dbReference type="PRINTS" id="PR00792">
    <property type="entry name" value="PEPSIN"/>
</dbReference>
<keyword evidence="2 8" id="KW-0645">Protease</keyword>
<dbReference type="GO" id="GO:0051603">
    <property type="term" value="P:proteolysis involved in protein catabolic process"/>
    <property type="evidence" value="ECO:0007669"/>
    <property type="project" value="TreeGrafter"/>
</dbReference>
<evidence type="ECO:0000256" key="9">
    <source>
        <dbReference type="SAM" id="MobiDB-lite"/>
    </source>
</evidence>
<dbReference type="Gene3D" id="2.40.70.10">
    <property type="entry name" value="Acid Proteases"/>
    <property type="match status" value="3"/>
</dbReference>
<dbReference type="eggNOG" id="KOG1339">
    <property type="taxonomic scope" value="Eukaryota"/>
</dbReference>
<evidence type="ECO:0000256" key="4">
    <source>
        <dbReference type="ARBA" id="ARBA00022750"/>
    </source>
</evidence>
<dbReference type="HOGENOM" id="CLU_013253_9_1_1"/>
<dbReference type="FunCoup" id="I2H4L7">
    <property type="interactions" value="413"/>
</dbReference>
<protein>
    <recommendedName>
        <fullName evidence="11">Peptidase A1 domain-containing protein</fullName>
    </recommendedName>
</protein>
<dbReference type="AlphaFoldDB" id="I2H4L7"/>
<dbReference type="GeneID" id="14496392"/>
<comment type="similarity">
    <text evidence="1 8">Belongs to the peptidase A1 family.</text>
</comment>
<evidence type="ECO:0000256" key="7">
    <source>
        <dbReference type="PIRSR" id="PIRSR601461-2"/>
    </source>
</evidence>
<accession>I2H4L7</accession>
<evidence type="ECO:0000256" key="5">
    <source>
        <dbReference type="ARBA" id="ARBA00022801"/>
    </source>
</evidence>
<evidence type="ECO:0000256" key="6">
    <source>
        <dbReference type="PIRSR" id="PIRSR601461-1"/>
    </source>
</evidence>
<keyword evidence="5 8" id="KW-0378">Hydrolase</keyword>
<dbReference type="CDD" id="cd05474">
    <property type="entry name" value="SAP_like"/>
    <property type="match status" value="1"/>
</dbReference>
<dbReference type="Pfam" id="PF00026">
    <property type="entry name" value="Asp"/>
    <property type="match status" value="2"/>
</dbReference>
<dbReference type="PANTHER" id="PTHR47966:SF65">
    <property type="entry name" value="ASPARTIC-TYPE ENDOPEPTIDASE"/>
    <property type="match status" value="1"/>
</dbReference>
<gene>
    <name evidence="12" type="primary">TBLA0E02630</name>
    <name evidence="12" type="ORF">TBLA_0E02630</name>
</gene>
<dbReference type="KEGG" id="tbl:TBLA_0E02630"/>
<dbReference type="PROSITE" id="PS51767">
    <property type="entry name" value="PEPTIDASE_A1"/>
    <property type="match status" value="1"/>
</dbReference>
<feature type="disulfide bond" evidence="7">
    <location>
        <begin position="504"/>
        <end position="538"/>
    </location>
</feature>
<name>I2H4L7_HENB6</name>
<proteinExistence type="inferred from homology"/>
<dbReference type="OMA" id="IWGYDDV"/>
<keyword evidence="4 8" id="KW-0064">Aspartyl protease</keyword>
<evidence type="ECO:0000256" key="1">
    <source>
        <dbReference type="ARBA" id="ARBA00007447"/>
    </source>
</evidence>
<evidence type="ECO:0000256" key="3">
    <source>
        <dbReference type="ARBA" id="ARBA00022729"/>
    </source>
</evidence>
<keyword evidence="7" id="KW-1015">Disulfide bond</keyword>
<dbReference type="InterPro" id="IPR001969">
    <property type="entry name" value="Aspartic_peptidase_AS"/>
</dbReference>